<gene>
    <name evidence="1" type="ORF">HNR31_001356</name>
</gene>
<organism evidence="1 2">
    <name type="scientific">Thermaerobacillus caldiproteolyticus</name>
    <dbReference type="NCBI Taxonomy" id="247480"/>
    <lineage>
        <taxon>Bacteria</taxon>
        <taxon>Bacillati</taxon>
        <taxon>Bacillota</taxon>
        <taxon>Bacilli</taxon>
        <taxon>Bacillales</taxon>
        <taxon>Anoxybacillaceae</taxon>
        <taxon>Thermaerobacillus</taxon>
    </lineage>
</organism>
<protein>
    <submittedName>
        <fullName evidence="1">Uncharacterized protein</fullName>
    </submittedName>
</protein>
<dbReference type="EMBL" id="JACDUT010000003">
    <property type="protein sequence ID" value="MBA2874586.1"/>
    <property type="molecule type" value="Genomic_DNA"/>
</dbReference>
<reference evidence="1 2" key="1">
    <citation type="submission" date="2020-07" db="EMBL/GenBank/DDBJ databases">
        <title>Genomic Encyclopedia of Type Strains, Phase IV (KMG-IV): sequencing the most valuable type-strain genomes for metagenomic binning, comparative biology and taxonomic classification.</title>
        <authorList>
            <person name="Goeker M."/>
        </authorList>
    </citation>
    <scope>NUCLEOTIDE SEQUENCE [LARGE SCALE GENOMIC DNA]</scope>
    <source>
        <strain evidence="1 2">DSM 15730</strain>
    </source>
</reference>
<name>A0A7W0BZL7_9BACL</name>
<keyword evidence="2" id="KW-1185">Reference proteome</keyword>
<evidence type="ECO:0000313" key="2">
    <source>
        <dbReference type="Proteomes" id="UP000523087"/>
    </source>
</evidence>
<accession>A0A7W0BZL7</accession>
<comment type="caution">
    <text evidence="1">The sequence shown here is derived from an EMBL/GenBank/DDBJ whole genome shotgun (WGS) entry which is preliminary data.</text>
</comment>
<dbReference type="AlphaFoldDB" id="A0A7W0BZL7"/>
<sequence length="46" mass="5475">MSNETRLWDHTAEEIKFAALFVRDVPLYEKERLWIGSGKELTPKRI</sequence>
<proteinExistence type="predicted"/>
<evidence type="ECO:0000313" key="1">
    <source>
        <dbReference type="EMBL" id="MBA2874586.1"/>
    </source>
</evidence>
<dbReference type="RefSeq" id="WP_181555474.1">
    <property type="nucleotide sequence ID" value="NZ_JACDUT010000003.1"/>
</dbReference>
<dbReference type="Proteomes" id="UP000523087">
    <property type="component" value="Unassembled WGS sequence"/>
</dbReference>